<accession>A0A7J6N3U1</accession>
<name>A0A7J6N3U1_PERCH</name>
<dbReference type="EMBL" id="JAAPAO010000002">
    <property type="protein sequence ID" value="KAF4678227.1"/>
    <property type="molecule type" value="Genomic_DNA"/>
</dbReference>
<protein>
    <submittedName>
        <fullName evidence="1">Katanin p60 ATPase-containing subunit A1</fullName>
    </submittedName>
</protein>
<gene>
    <name evidence="1" type="primary">KATNA1_2</name>
    <name evidence="1" type="ORF">FOL47_003289</name>
</gene>
<keyword evidence="2" id="KW-1185">Reference proteome</keyword>
<reference evidence="1 2" key="1">
    <citation type="submission" date="2020-04" db="EMBL/GenBank/DDBJ databases">
        <title>Perkinsus chesapeaki whole genome sequence.</title>
        <authorList>
            <person name="Bogema D.R."/>
        </authorList>
    </citation>
    <scope>NUCLEOTIDE SEQUENCE [LARGE SCALE GENOMIC DNA]</scope>
    <source>
        <strain evidence="1">ATCC PRA-425</strain>
    </source>
</reference>
<sequence>MAQDRSQCLYSAVSEREDALTLAHHSLLEGPERTTESFTEFVDSFPGSALVGSSLVVSKRNSSLSVLKHGTSVESWWLGPAEVAHNAYPCISAEKLSVGSERFLTNECGSSETCEVDALIVSLNGLRLLDSRWVVGWILAVDPTSVLGSARYSYGLRATFVIHGYCCPVLVDVPRSSRNGLDDVVGASLPEVRWEMDCNEPGLDILEQFLRFMVAELVGVSVKLSKWKKTEPDRVIFERMDVLLK</sequence>
<dbReference type="OrthoDB" id="10454313at2759"/>
<evidence type="ECO:0000313" key="2">
    <source>
        <dbReference type="Proteomes" id="UP000591131"/>
    </source>
</evidence>
<dbReference type="AlphaFoldDB" id="A0A7J6N3U1"/>
<comment type="caution">
    <text evidence="1">The sequence shown here is derived from an EMBL/GenBank/DDBJ whole genome shotgun (WGS) entry which is preliminary data.</text>
</comment>
<dbReference type="Proteomes" id="UP000591131">
    <property type="component" value="Unassembled WGS sequence"/>
</dbReference>
<proteinExistence type="predicted"/>
<evidence type="ECO:0000313" key="1">
    <source>
        <dbReference type="EMBL" id="KAF4678227.1"/>
    </source>
</evidence>
<organism evidence="1 2">
    <name type="scientific">Perkinsus chesapeaki</name>
    <name type="common">Clam parasite</name>
    <name type="synonym">Perkinsus andrewsi</name>
    <dbReference type="NCBI Taxonomy" id="330153"/>
    <lineage>
        <taxon>Eukaryota</taxon>
        <taxon>Sar</taxon>
        <taxon>Alveolata</taxon>
        <taxon>Perkinsozoa</taxon>
        <taxon>Perkinsea</taxon>
        <taxon>Perkinsida</taxon>
        <taxon>Perkinsidae</taxon>
        <taxon>Perkinsus</taxon>
    </lineage>
</organism>